<evidence type="ECO:0008006" key="3">
    <source>
        <dbReference type="Google" id="ProtNLM"/>
    </source>
</evidence>
<sequence length="207" mass="23091">MDQELAEWQGSEGCGQQHKVRNTWCFPGIGTGPSLVQHIHQGVNEGTVCTSCKFSDDTELSGESDAPECCAGNLCRLESWVERNLMKFNKGKCNVLHLTRSDSMHSLYVEYRIGVDLLEGSPAEKDAGCGGQQTIHQQQSVLVTKKADVVLGCIRRKGVSGLWEVILPLYSALVMPHMECCVQFWALQFMKVKELLKRVHRKVAKII</sequence>
<dbReference type="STRING" id="333673.A0A3M0KXR9"/>
<protein>
    <recommendedName>
        <fullName evidence="3">Reverse transcriptase domain-containing protein</fullName>
    </recommendedName>
</protein>
<comment type="caution">
    <text evidence="1">The sequence shown here is derived from an EMBL/GenBank/DDBJ whole genome shotgun (WGS) entry which is preliminary data.</text>
</comment>
<evidence type="ECO:0000313" key="2">
    <source>
        <dbReference type="Proteomes" id="UP000269221"/>
    </source>
</evidence>
<proteinExistence type="predicted"/>
<organism evidence="1 2">
    <name type="scientific">Hirundo rustica rustica</name>
    <dbReference type="NCBI Taxonomy" id="333673"/>
    <lineage>
        <taxon>Eukaryota</taxon>
        <taxon>Metazoa</taxon>
        <taxon>Chordata</taxon>
        <taxon>Craniata</taxon>
        <taxon>Vertebrata</taxon>
        <taxon>Euteleostomi</taxon>
        <taxon>Archelosauria</taxon>
        <taxon>Archosauria</taxon>
        <taxon>Dinosauria</taxon>
        <taxon>Saurischia</taxon>
        <taxon>Theropoda</taxon>
        <taxon>Coelurosauria</taxon>
        <taxon>Aves</taxon>
        <taxon>Neognathae</taxon>
        <taxon>Neoaves</taxon>
        <taxon>Telluraves</taxon>
        <taxon>Australaves</taxon>
        <taxon>Passeriformes</taxon>
        <taxon>Sylvioidea</taxon>
        <taxon>Hirundinidae</taxon>
        <taxon>Hirundo</taxon>
    </lineage>
</organism>
<reference evidence="1 2" key="1">
    <citation type="submission" date="2018-07" db="EMBL/GenBank/DDBJ databases">
        <title>A high quality draft genome assembly of the barn swallow (H. rustica rustica).</title>
        <authorList>
            <person name="Formenti G."/>
            <person name="Chiara M."/>
            <person name="Poveda L."/>
            <person name="Francoijs K.-J."/>
            <person name="Bonisoli-Alquati A."/>
            <person name="Canova L."/>
            <person name="Gianfranceschi L."/>
            <person name="Horner D.S."/>
            <person name="Saino N."/>
        </authorList>
    </citation>
    <scope>NUCLEOTIDE SEQUENCE [LARGE SCALE GENOMIC DNA]</scope>
    <source>
        <strain evidence="1">Chelidonia</strain>
        <tissue evidence="1">Blood</tissue>
    </source>
</reference>
<dbReference type="Proteomes" id="UP000269221">
    <property type="component" value="Unassembled WGS sequence"/>
</dbReference>
<name>A0A3M0KXR9_HIRRU</name>
<gene>
    <name evidence="1" type="ORF">DUI87_04837</name>
</gene>
<keyword evidence="2" id="KW-1185">Reference proteome</keyword>
<dbReference type="AlphaFoldDB" id="A0A3M0KXR9"/>
<accession>A0A3M0KXR9</accession>
<evidence type="ECO:0000313" key="1">
    <source>
        <dbReference type="EMBL" id="RMC17963.1"/>
    </source>
</evidence>
<dbReference type="EMBL" id="QRBI01000097">
    <property type="protein sequence ID" value="RMC17963.1"/>
    <property type="molecule type" value="Genomic_DNA"/>
</dbReference>
<dbReference type="PANTHER" id="PTHR33332">
    <property type="entry name" value="REVERSE TRANSCRIPTASE DOMAIN-CONTAINING PROTEIN"/>
    <property type="match status" value="1"/>
</dbReference>
<dbReference type="OrthoDB" id="276744at2759"/>